<name>A0A8J5ND27_HOMAM</name>
<feature type="compositionally biased region" description="Low complexity" evidence="1">
    <location>
        <begin position="179"/>
        <end position="190"/>
    </location>
</feature>
<proteinExistence type="predicted"/>
<feature type="region of interest" description="Disordered" evidence="1">
    <location>
        <begin position="107"/>
        <end position="265"/>
    </location>
</feature>
<evidence type="ECO:0000313" key="3">
    <source>
        <dbReference type="EMBL" id="KAG7177537.1"/>
    </source>
</evidence>
<feature type="compositionally biased region" description="Pro residues" evidence="1">
    <location>
        <begin position="216"/>
        <end position="226"/>
    </location>
</feature>
<feature type="non-terminal residue" evidence="3">
    <location>
        <position position="374"/>
    </location>
</feature>
<dbReference type="PRINTS" id="PR01217">
    <property type="entry name" value="PRICHEXTENSN"/>
</dbReference>
<dbReference type="EMBL" id="JAHLQT010001931">
    <property type="protein sequence ID" value="KAG7177537.1"/>
    <property type="molecule type" value="Genomic_DNA"/>
</dbReference>
<feature type="compositionally biased region" description="Low complexity" evidence="1">
    <location>
        <begin position="238"/>
        <end position="252"/>
    </location>
</feature>
<dbReference type="InterPro" id="IPR035986">
    <property type="entry name" value="PKD_dom_sf"/>
</dbReference>
<accession>A0A8J5ND27</accession>
<feature type="compositionally biased region" description="Pro residues" evidence="1">
    <location>
        <begin position="160"/>
        <end position="173"/>
    </location>
</feature>
<dbReference type="Proteomes" id="UP000747542">
    <property type="component" value="Unassembled WGS sequence"/>
</dbReference>
<feature type="compositionally biased region" description="Low complexity" evidence="1">
    <location>
        <begin position="141"/>
        <end position="159"/>
    </location>
</feature>
<dbReference type="AlphaFoldDB" id="A0A8J5ND27"/>
<gene>
    <name evidence="3" type="ORF">Hamer_G008172</name>
</gene>
<protein>
    <submittedName>
        <fullName evidence="3">Putative WSC domain-containing protein 2</fullName>
    </submittedName>
</protein>
<evidence type="ECO:0000256" key="1">
    <source>
        <dbReference type="SAM" id="MobiDB-lite"/>
    </source>
</evidence>
<evidence type="ECO:0000259" key="2">
    <source>
        <dbReference type="Pfam" id="PF01822"/>
    </source>
</evidence>
<comment type="caution">
    <text evidence="3">The sequence shown here is derived from an EMBL/GenBank/DDBJ whole genome shotgun (WGS) entry which is preliminary data.</text>
</comment>
<feature type="domain" description="WSC" evidence="2">
    <location>
        <begin position="19"/>
        <end position="82"/>
    </location>
</feature>
<dbReference type="InterPro" id="IPR002889">
    <property type="entry name" value="WSC_carb-bd"/>
</dbReference>
<reference evidence="3" key="1">
    <citation type="journal article" date="2021" name="Sci. Adv.">
        <title>The American lobster genome reveals insights on longevity, neural, and immune adaptations.</title>
        <authorList>
            <person name="Polinski J.M."/>
            <person name="Zimin A.V."/>
            <person name="Clark K.F."/>
            <person name="Kohn A.B."/>
            <person name="Sadowski N."/>
            <person name="Timp W."/>
            <person name="Ptitsyn A."/>
            <person name="Khanna P."/>
            <person name="Romanova D.Y."/>
            <person name="Williams P."/>
            <person name="Greenwood S.J."/>
            <person name="Moroz L.L."/>
            <person name="Walt D.R."/>
            <person name="Bodnar A.G."/>
        </authorList>
    </citation>
    <scope>NUCLEOTIDE SEQUENCE</scope>
    <source>
        <strain evidence="3">GMGI-L3</strain>
    </source>
</reference>
<feature type="compositionally biased region" description="Low complexity" evidence="1">
    <location>
        <begin position="197"/>
        <end position="215"/>
    </location>
</feature>
<sequence length="374" mass="40170">LFNLPVPDPPYVWCSLDSPGHYDATQLSLSLCALRCNAVQYKYAATTMGIYCFCSNILALEVVDTTLCNVNCSDTTSNEYCGSVNGQYISVIRASTTAAAAHDVHNHLTTTTSPPPPLSLPQHHHLFPNTTTSSPTPPTTSPTTTSPTTTTSATTHFTTSPPPPLPLPLPPPLPHHHFPTTTSPTTTSTTSPPPLHQPTTTTYFPTTHHFTLPPTTTTPPPPPYCPPQSSHHPPPHNPFTSTTTTSPRSSLPQHHHFPPSPHNHFSSTTTITNCYNHSSHTGMANQASLNASETVDVEISTNVTFSAIRNGGGNANISVQFGDGNAFSITRAIQYSSDMPPAPLPVNYSYIFNIPGIYRVSVKFSDPTEISEVS</sequence>
<evidence type="ECO:0000313" key="4">
    <source>
        <dbReference type="Proteomes" id="UP000747542"/>
    </source>
</evidence>
<dbReference type="Pfam" id="PF01822">
    <property type="entry name" value="WSC"/>
    <property type="match status" value="1"/>
</dbReference>
<feature type="non-terminal residue" evidence="3">
    <location>
        <position position="1"/>
    </location>
</feature>
<organism evidence="3 4">
    <name type="scientific">Homarus americanus</name>
    <name type="common">American lobster</name>
    <dbReference type="NCBI Taxonomy" id="6706"/>
    <lineage>
        <taxon>Eukaryota</taxon>
        <taxon>Metazoa</taxon>
        <taxon>Ecdysozoa</taxon>
        <taxon>Arthropoda</taxon>
        <taxon>Crustacea</taxon>
        <taxon>Multicrustacea</taxon>
        <taxon>Malacostraca</taxon>
        <taxon>Eumalacostraca</taxon>
        <taxon>Eucarida</taxon>
        <taxon>Decapoda</taxon>
        <taxon>Pleocyemata</taxon>
        <taxon>Astacidea</taxon>
        <taxon>Nephropoidea</taxon>
        <taxon>Nephropidae</taxon>
        <taxon>Homarus</taxon>
    </lineage>
</organism>
<dbReference type="SUPFAM" id="SSF49299">
    <property type="entry name" value="PKD domain"/>
    <property type="match status" value="1"/>
</dbReference>
<keyword evidence="4" id="KW-1185">Reference proteome</keyword>